<dbReference type="WBParaSite" id="SSTP_0000880100.1">
    <property type="protein sequence ID" value="SSTP_0000880100.1"/>
    <property type="gene ID" value="SSTP_0000880100"/>
</dbReference>
<dbReference type="PANTHER" id="PTHR34311:SF10">
    <property type="entry name" value="NEMATODE SPECIFIC PEPTIDE FAMILY-RELATED"/>
    <property type="match status" value="1"/>
</dbReference>
<organism evidence="2">
    <name type="scientific">Strongyloides stercoralis</name>
    <name type="common">Threadworm</name>
    <dbReference type="NCBI Taxonomy" id="6248"/>
    <lineage>
        <taxon>Eukaryota</taxon>
        <taxon>Metazoa</taxon>
        <taxon>Ecdysozoa</taxon>
        <taxon>Nematoda</taxon>
        <taxon>Chromadorea</taxon>
        <taxon>Rhabditida</taxon>
        <taxon>Tylenchina</taxon>
        <taxon>Panagrolaimomorpha</taxon>
        <taxon>Strongyloidoidea</taxon>
        <taxon>Strongyloididae</taxon>
        <taxon>Strongyloides</taxon>
    </lineage>
</organism>
<keyword evidence="1" id="KW-0732">Signal</keyword>
<evidence type="ECO:0008006" key="3">
    <source>
        <dbReference type="Google" id="ProtNLM"/>
    </source>
</evidence>
<dbReference type="PANTHER" id="PTHR34311">
    <property type="entry name" value="PROTEIN CBG21698-RELATED"/>
    <property type="match status" value="1"/>
</dbReference>
<reference evidence="2" key="1">
    <citation type="submission" date="2015-08" db="UniProtKB">
        <authorList>
            <consortium name="WormBaseParasite"/>
        </authorList>
    </citation>
    <scope>IDENTIFICATION</scope>
</reference>
<proteinExistence type="predicted"/>
<feature type="signal peptide" evidence="1">
    <location>
        <begin position="1"/>
        <end position="21"/>
    </location>
</feature>
<accession>A0A0K0EH45</accession>
<dbReference type="AlphaFoldDB" id="A0A0K0EH45"/>
<protein>
    <recommendedName>
        <fullName evidence="3">DUF19 domain-containing protein</fullName>
    </recommendedName>
</protein>
<name>A0A0K0EH45_STRER</name>
<dbReference type="STRING" id="6248.A0A0K0EH45"/>
<sequence>MFLNIAKQYIILVITLKMLFTFSCNSPTTNDCNIDILECCNENLINFINVNNTICNSNSTLYNINCYIQVMEDMYKNGNEKDLLNICNAYINYKNCLQNSFSKCLSKNYLNNFLSNQNVVYNILNFIRKITFVCGPGLESLLINNECISSVFQEKENKLKKCWIDFEESSEEATICANLNVYIRCYTNIFLTNCNSESAWWSCEYGKANISSIYPQCYIQCNFS</sequence>
<feature type="chain" id="PRO_5005328036" description="DUF19 domain-containing protein" evidence="1">
    <location>
        <begin position="22"/>
        <end position="224"/>
    </location>
</feature>
<evidence type="ECO:0000313" key="2">
    <source>
        <dbReference type="WBParaSite" id="SSTP_0000880100.1"/>
    </source>
</evidence>
<evidence type="ECO:0000256" key="1">
    <source>
        <dbReference type="SAM" id="SignalP"/>
    </source>
</evidence>